<evidence type="ECO:0000256" key="3">
    <source>
        <dbReference type="ARBA" id="ARBA00022989"/>
    </source>
</evidence>
<reference evidence="7 8" key="1">
    <citation type="submission" date="2014-11" db="EMBL/GenBank/DDBJ databases">
        <authorList>
            <person name="Wibberg Daniel"/>
        </authorList>
    </citation>
    <scope>NUCLEOTIDE SEQUENCE [LARGE SCALE GENOMIC DNA]</scope>
    <source>
        <strain evidence="7">Rhizoctonia solani AG1-IB 7/3/14</strain>
    </source>
</reference>
<name>A0A0B7G2Z0_THACB</name>
<dbReference type="PANTHER" id="PTHR13439:SF72">
    <property type="entry name" value="TLC DOMAIN-CONTAINING PROTEIN"/>
    <property type="match status" value="1"/>
</dbReference>
<keyword evidence="2 5" id="KW-0812">Transmembrane</keyword>
<feature type="transmembrane region" description="Helical" evidence="5">
    <location>
        <begin position="34"/>
        <end position="53"/>
    </location>
</feature>
<keyword evidence="8" id="KW-1185">Reference proteome</keyword>
<comment type="subcellular location">
    <subcellularLocation>
        <location evidence="1">Membrane</location>
        <topology evidence="1">Multi-pass membrane protein</topology>
    </subcellularLocation>
</comment>
<dbReference type="GO" id="GO:0016020">
    <property type="term" value="C:membrane"/>
    <property type="evidence" value="ECO:0007669"/>
    <property type="project" value="UniProtKB-SubCell"/>
</dbReference>
<evidence type="ECO:0000256" key="4">
    <source>
        <dbReference type="ARBA" id="ARBA00023136"/>
    </source>
</evidence>
<dbReference type="EMBL" id="LN679182">
    <property type="protein sequence ID" value="CEL63474.1"/>
    <property type="molecule type" value="Genomic_DNA"/>
</dbReference>
<dbReference type="AlphaFoldDB" id="A0A0B7G2Z0"/>
<feature type="transmembrane region" description="Helical" evidence="5">
    <location>
        <begin position="152"/>
        <end position="178"/>
    </location>
</feature>
<feature type="transmembrane region" description="Helical" evidence="5">
    <location>
        <begin position="220"/>
        <end position="242"/>
    </location>
</feature>
<feature type="transmembrane region" description="Helical" evidence="5">
    <location>
        <begin position="6"/>
        <end position="22"/>
    </location>
</feature>
<accession>A0A0B7G2Z0</accession>
<evidence type="ECO:0000256" key="1">
    <source>
        <dbReference type="ARBA" id="ARBA00004141"/>
    </source>
</evidence>
<evidence type="ECO:0000313" key="7">
    <source>
        <dbReference type="EMBL" id="CEL63474.1"/>
    </source>
</evidence>
<sequence length="323" mass="36091">MFDNGGVVLCSFLGFAVLYLCLSRFFETSKQRSWILTGLSSGFTSLAAVPYFFDFLSSGGHANALRPSNTWSDTVVAIFQGYLISDLLVGSIFYRQHITLATGWTHHILYFLLIQYITSVGWSNIFCLALIMEIPTMLLALGSLDQRLRNDYLFAVVFFSTRILLHVALIVAHAGVYFREAGGVPGHFKVSFPTISETNQTLVDVQNVATPKSLNSPLPALFFLSAFPMHCMWFAGCIRGILRRRVTATNTKADVPIALVSTPAVRIRFHAIRGRLHWDHEVRERLRARVQAAYGSARERVWRRGARPVQVAVACNAVEVQST</sequence>
<evidence type="ECO:0000259" key="6">
    <source>
        <dbReference type="Pfam" id="PF03798"/>
    </source>
</evidence>
<dbReference type="GO" id="GO:0055088">
    <property type="term" value="P:lipid homeostasis"/>
    <property type="evidence" value="ECO:0007669"/>
    <property type="project" value="TreeGrafter"/>
</dbReference>
<proteinExistence type="predicted"/>
<feature type="domain" description="TLC" evidence="6">
    <location>
        <begin position="54"/>
        <end position="234"/>
    </location>
</feature>
<dbReference type="GO" id="GO:0005783">
    <property type="term" value="C:endoplasmic reticulum"/>
    <property type="evidence" value="ECO:0007669"/>
    <property type="project" value="TreeGrafter"/>
</dbReference>
<dbReference type="OrthoDB" id="341353at2759"/>
<gene>
    <name evidence="7" type="ORF">RSOLAG1IB_10790</name>
</gene>
<evidence type="ECO:0000256" key="5">
    <source>
        <dbReference type="SAM" id="Phobius"/>
    </source>
</evidence>
<dbReference type="STRING" id="1108050.A0A0B7G2Z0"/>
<dbReference type="InterPro" id="IPR006634">
    <property type="entry name" value="TLC-dom"/>
</dbReference>
<dbReference type="InterPro" id="IPR050846">
    <property type="entry name" value="TLCD"/>
</dbReference>
<organism evidence="7 8">
    <name type="scientific">Thanatephorus cucumeris (strain AG1-IB / isolate 7/3/14)</name>
    <name type="common">Lettuce bottom rot fungus</name>
    <name type="synonym">Rhizoctonia solani</name>
    <dbReference type="NCBI Taxonomy" id="1108050"/>
    <lineage>
        <taxon>Eukaryota</taxon>
        <taxon>Fungi</taxon>
        <taxon>Dikarya</taxon>
        <taxon>Basidiomycota</taxon>
        <taxon>Agaricomycotina</taxon>
        <taxon>Agaricomycetes</taxon>
        <taxon>Cantharellales</taxon>
        <taxon>Ceratobasidiaceae</taxon>
        <taxon>Rhizoctonia</taxon>
        <taxon>Rhizoctonia solani AG-1</taxon>
    </lineage>
</organism>
<protein>
    <recommendedName>
        <fullName evidence="6">TLC domain-containing protein</fullName>
    </recommendedName>
</protein>
<dbReference type="PANTHER" id="PTHR13439">
    <property type="entry name" value="CT120 PROTEIN"/>
    <property type="match status" value="1"/>
</dbReference>
<evidence type="ECO:0000256" key="2">
    <source>
        <dbReference type="ARBA" id="ARBA00022692"/>
    </source>
</evidence>
<evidence type="ECO:0000313" key="8">
    <source>
        <dbReference type="Proteomes" id="UP000059188"/>
    </source>
</evidence>
<dbReference type="Proteomes" id="UP000059188">
    <property type="component" value="Unassembled WGS sequence"/>
</dbReference>
<dbReference type="Pfam" id="PF03798">
    <property type="entry name" value="TRAM_LAG1_CLN8"/>
    <property type="match status" value="1"/>
</dbReference>
<keyword evidence="4 5" id="KW-0472">Membrane</keyword>
<keyword evidence="3 5" id="KW-1133">Transmembrane helix</keyword>